<comment type="caution">
    <text evidence="2">The sequence shown here is derived from an EMBL/GenBank/DDBJ whole genome shotgun (WGS) entry which is preliminary data.</text>
</comment>
<dbReference type="CDD" id="cd04301">
    <property type="entry name" value="NAT_SF"/>
    <property type="match status" value="1"/>
</dbReference>
<gene>
    <name evidence="2" type="ORF">EKO27_g5916</name>
</gene>
<dbReference type="Pfam" id="PF13508">
    <property type="entry name" value="Acetyltransf_7"/>
    <property type="match status" value="1"/>
</dbReference>
<accession>A0A439D477</accession>
<evidence type="ECO:0000313" key="2">
    <source>
        <dbReference type="EMBL" id="RWA09208.1"/>
    </source>
</evidence>
<dbReference type="EMBL" id="RYZI01000164">
    <property type="protein sequence ID" value="RWA09208.1"/>
    <property type="molecule type" value="Genomic_DNA"/>
</dbReference>
<dbReference type="STRING" id="363999.A0A439D477"/>
<protein>
    <recommendedName>
        <fullName evidence="1">N-acetyltransferase domain-containing protein</fullName>
    </recommendedName>
</protein>
<evidence type="ECO:0000313" key="3">
    <source>
        <dbReference type="Proteomes" id="UP000286045"/>
    </source>
</evidence>
<dbReference type="PANTHER" id="PTHR42791">
    <property type="entry name" value="GNAT FAMILY ACETYLTRANSFERASE"/>
    <property type="match status" value="1"/>
</dbReference>
<proteinExistence type="predicted"/>
<keyword evidence="3" id="KW-1185">Reference proteome</keyword>
<dbReference type="SUPFAM" id="SSF55729">
    <property type="entry name" value="Acyl-CoA N-acyltransferases (Nat)"/>
    <property type="match status" value="1"/>
</dbReference>
<dbReference type="Gene3D" id="3.40.630.30">
    <property type="match status" value="1"/>
</dbReference>
<dbReference type="Proteomes" id="UP000286045">
    <property type="component" value="Unassembled WGS sequence"/>
</dbReference>
<reference evidence="2 3" key="1">
    <citation type="submission" date="2018-12" db="EMBL/GenBank/DDBJ databases">
        <title>Draft genome sequence of Xylaria grammica IHI A82.</title>
        <authorList>
            <person name="Buettner E."/>
            <person name="Kellner H."/>
        </authorList>
    </citation>
    <scope>NUCLEOTIDE SEQUENCE [LARGE SCALE GENOMIC DNA]</scope>
    <source>
        <strain evidence="2 3">IHI A82</strain>
    </source>
</reference>
<evidence type="ECO:0000259" key="1">
    <source>
        <dbReference type="PROSITE" id="PS51186"/>
    </source>
</evidence>
<dbReference type="InterPro" id="IPR052523">
    <property type="entry name" value="Trichothecene_AcTrans"/>
</dbReference>
<dbReference type="AlphaFoldDB" id="A0A439D477"/>
<dbReference type="GO" id="GO:0016747">
    <property type="term" value="F:acyltransferase activity, transferring groups other than amino-acyl groups"/>
    <property type="evidence" value="ECO:0007669"/>
    <property type="project" value="InterPro"/>
</dbReference>
<dbReference type="PROSITE" id="PS51186">
    <property type="entry name" value="GNAT"/>
    <property type="match status" value="1"/>
</dbReference>
<name>A0A439D477_9PEZI</name>
<sequence>MGALSAEEREDYLPMFLKTMLKATVLNEGFILEVSSWGCCAAMLPPGKKADNPWTLFPAGLPGAVLRLKSTGIKRIMVEHGGAVKRAKKKAFTPKEMSEFWYLFIIGTDPGRQRQGLGGILLEHVKAHARSHGRPLWLEASNNNARGLYAKHGFEEVEEITLGVGLVGPDGLAKHDGEGVKTWGMVWRPDSKK</sequence>
<feature type="domain" description="N-acetyltransferase" evidence="1">
    <location>
        <begin position="99"/>
        <end position="178"/>
    </location>
</feature>
<dbReference type="InterPro" id="IPR016181">
    <property type="entry name" value="Acyl_CoA_acyltransferase"/>
</dbReference>
<dbReference type="InterPro" id="IPR000182">
    <property type="entry name" value="GNAT_dom"/>
</dbReference>
<organism evidence="2 3">
    <name type="scientific">Xylaria grammica</name>
    <dbReference type="NCBI Taxonomy" id="363999"/>
    <lineage>
        <taxon>Eukaryota</taxon>
        <taxon>Fungi</taxon>
        <taxon>Dikarya</taxon>
        <taxon>Ascomycota</taxon>
        <taxon>Pezizomycotina</taxon>
        <taxon>Sordariomycetes</taxon>
        <taxon>Xylariomycetidae</taxon>
        <taxon>Xylariales</taxon>
        <taxon>Xylariaceae</taxon>
        <taxon>Xylaria</taxon>
    </lineage>
</organism>
<dbReference type="PANTHER" id="PTHR42791:SF1">
    <property type="entry name" value="N-ACETYLTRANSFERASE DOMAIN-CONTAINING PROTEIN"/>
    <property type="match status" value="1"/>
</dbReference>